<dbReference type="EMBL" id="QYBA01000111">
    <property type="protein sequence ID" value="TKY91900.1"/>
    <property type="molecule type" value="Genomic_DNA"/>
</dbReference>
<protein>
    <submittedName>
        <fullName evidence="1">Uncharacterized protein</fullName>
    </submittedName>
</protein>
<sequence length="55" mass="6748">MLPKMYRKTYKFRIYPNRNQEAALIFTLNTCRHLYNDALAKRKHEADITRLYQDL</sequence>
<proteinExistence type="predicted"/>
<evidence type="ECO:0000313" key="2">
    <source>
        <dbReference type="Proteomes" id="UP000315423"/>
    </source>
</evidence>
<reference evidence="1" key="1">
    <citation type="submission" date="2018-09" db="EMBL/GenBank/DDBJ databases">
        <title>A genomic encyclopedia of anaerobic methanotrophic archaea.</title>
        <authorList>
            <person name="Skennerton C.T."/>
            <person name="Chadwick G.L."/>
            <person name="Laso-Perez R."/>
            <person name="Leu A.O."/>
            <person name="Speth D.R."/>
            <person name="Yu H."/>
            <person name="Morgan-Lang C."/>
            <person name="Hatzenpichler R."/>
            <person name="Goudeau D."/>
            <person name="Malmstrom R."/>
            <person name="Woyke T."/>
            <person name="Hallam S."/>
            <person name="Tyson G.W."/>
            <person name="Wegener G."/>
            <person name="Boetius A."/>
            <person name="Orphan V.J."/>
        </authorList>
    </citation>
    <scope>NUCLEOTIDE SEQUENCE</scope>
    <source>
        <strain evidence="1">CONS3730D10UFb2</strain>
    </source>
</reference>
<evidence type="ECO:0000313" key="1">
    <source>
        <dbReference type="EMBL" id="TKY91900.1"/>
    </source>
</evidence>
<name>A0AC61SB77_9EURY</name>
<comment type="caution">
    <text evidence="1">The sequence shown here is derived from an EMBL/GenBank/DDBJ whole genome shotgun (WGS) entry which is preliminary data.</text>
</comment>
<dbReference type="Proteomes" id="UP000315423">
    <property type="component" value="Unassembled WGS sequence"/>
</dbReference>
<organism evidence="1 2">
    <name type="scientific">Candidatus Methanomarinus sp</name>
    <dbReference type="NCBI Taxonomy" id="3386244"/>
    <lineage>
        <taxon>Archaea</taxon>
        <taxon>Methanobacteriati</taxon>
        <taxon>Methanobacteriota</taxon>
        <taxon>Stenosarchaea group</taxon>
        <taxon>Methanomicrobia</taxon>
        <taxon>Methanosarcinales</taxon>
        <taxon>ANME-2 cluster</taxon>
        <taxon>Candidatus Methanocomedenaceae</taxon>
        <taxon>Candidatus Methanomarinus</taxon>
    </lineage>
</organism>
<gene>
    <name evidence="1" type="ORF">C5S46_03445</name>
</gene>
<accession>A0AC61SB77</accession>